<evidence type="ECO:0000256" key="2">
    <source>
        <dbReference type="SAM" id="SignalP"/>
    </source>
</evidence>
<keyword evidence="2" id="KW-0732">Signal</keyword>
<keyword evidence="1 3" id="KW-0378">Hydrolase</keyword>
<protein>
    <submittedName>
        <fullName evidence="3">SGNH/GDSL hydrolase family protein</fullName>
    </submittedName>
</protein>
<gene>
    <name evidence="3" type="ORF">ACFSF0_06860</name>
</gene>
<comment type="caution">
    <text evidence="3">The sequence shown here is derived from an EMBL/GenBank/DDBJ whole genome shotgun (WGS) entry which is preliminary data.</text>
</comment>
<dbReference type="CDD" id="cd01847">
    <property type="entry name" value="Triacylglycerol_lipase_like"/>
    <property type="match status" value="1"/>
</dbReference>
<dbReference type="SUPFAM" id="SSF52266">
    <property type="entry name" value="SGNH hydrolase"/>
    <property type="match status" value="1"/>
</dbReference>
<reference evidence="4" key="1">
    <citation type="journal article" date="2019" name="Int. J. Syst. Evol. Microbiol.">
        <title>The Global Catalogue of Microorganisms (GCM) 10K type strain sequencing project: providing services to taxonomists for standard genome sequencing and annotation.</title>
        <authorList>
            <consortium name="The Broad Institute Genomics Platform"/>
            <consortium name="The Broad Institute Genome Sequencing Center for Infectious Disease"/>
            <person name="Wu L."/>
            <person name="Ma J."/>
        </authorList>
    </citation>
    <scope>NUCLEOTIDE SEQUENCE [LARGE SCALE GENOMIC DNA]</scope>
    <source>
        <strain evidence="4">LMG 29247</strain>
    </source>
</reference>
<dbReference type="Proteomes" id="UP001597304">
    <property type="component" value="Unassembled WGS sequence"/>
</dbReference>
<feature type="signal peptide" evidence="2">
    <location>
        <begin position="1"/>
        <end position="28"/>
    </location>
</feature>
<dbReference type="InterPro" id="IPR051058">
    <property type="entry name" value="GDSL_Est/Lipase"/>
</dbReference>
<dbReference type="InterPro" id="IPR036514">
    <property type="entry name" value="SGNH_hydro_sf"/>
</dbReference>
<proteinExistence type="predicted"/>
<organism evidence="3 4">
    <name type="scientific">Ottowia flava</name>
    <dbReference type="NCBI Taxonomy" id="2675430"/>
    <lineage>
        <taxon>Bacteria</taxon>
        <taxon>Pseudomonadati</taxon>
        <taxon>Pseudomonadota</taxon>
        <taxon>Betaproteobacteria</taxon>
        <taxon>Burkholderiales</taxon>
        <taxon>Comamonadaceae</taxon>
        <taxon>Ottowia</taxon>
    </lineage>
</organism>
<feature type="chain" id="PRO_5045379479" evidence="2">
    <location>
        <begin position="29"/>
        <end position="400"/>
    </location>
</feature>
<dbReference type="PANTHER" id="PTHR45648">
    <property type="entry name" value="GDSL LIPASE/ACYLHYDROLASE FAMILY PROTEIN (AFU_ORTHOLOGUE AFUA_4G14700)"/>
    <property type="match status" value="1"/>
</dbReference>
<dbReference type="EMBL" id="JBHUEJ010000015">
    <property type="protein sequence ID" value="MFD1710319.1"/>
    <property type="molecule type" value="Genomic_DNA"/>
</dbReference>
<dbReference type="Gene3D" id="3.40.50.1110">
    <property type="entry name" value="SGNH hydrolase"/>
    <property type="match status" value="1"/>
</dbReference>
<sequence length="400" mass="41518">MDLHTLPRTTVRRWQPLALVVAASLALAACGGSDDNDTNPLGITAVKVFGDSLSDSGTFAGLPGMSRTFTVQATRNEPTVLWVEHVTAAYGLGAQCPVYKFNGTSFGANPKAGCTNYAIGGGRINNPLDSGGALAPLSIKKQLQDGAARGWAKGDLLLIDGGGNDAADVVGAYLGAAADKGVKYLALLRTQVSEQALAQVLAQPNGMETAGGMYMQALADGFAAEIRSSALDKGAQHVVVANMPTITYTPRFQGVLDMIAQAAGGGGPGAAARAQAEGLFKGWVDAFNQRLSANLAGDARVKVIDVAGRFTDFMVRPSAYGLTNVTLPVCGADGVTVLPKREFVDCTADALSGTTPPPGAPAGRSWWERFMFADSFHPTPYGHALMADQVIEALDGADWL</sequence>
<dbReference type="InterPro" id="IPR001087">
    <property type="entry name" value="GDSL"/>
</dbReference>
<dbReference type="RefSeq" id="WP_147912069.1">
    <property type="nucleotide sequence ID" value="NZ_JBHUEJ010000015.1"/>
</dbReference>
<dbReference type="GO" id="GO:0016787">
    <property type="term" value="F:hydrolase activity"/>
    <property type="evidence" value="ECO:0007669"/>
    <property type="project" value="UniProtKB-KW"/>
</dbReference>
<name>A0ABW4KSW7_9BURK</name>
<keyword evidence="4" id="KW-1185">Reference proteome</keyword>
<evidence type="ECO:0000313" key="4">
    <source>
        <dbReference type="Proteomes" id="UP001597304"/>
    </source>
</evidence>
<dbReference type="Pfam" id="PF00657">
    <property type="entry name" value="Lipase_GDSL"/>
    <property type="match status" value="1"/>
</dbReference>
<accession>A0ABW4KSW7</accession>
<evidence type="ECO:0000256" key="1">
    <source>
        <dbReference type="ARBA" id="ARBA00022801"/>
    </source>
</evidence>
<evidence type="ECO:0000313" key="3">
    <source>
        <dbReference type="EMBL" id="MFD1710319.1"/>
    </source>
</evidence>
<dbReference type="PANTHER" id="PTHR45648:SF22">
    <property type="entry name" value="GDSL LIPASE_ACYLHYDROLASE FAMILY PROTEIN (AFU_ORTHOLOGUE AFUA_4G14700)"/>
    <property type="match status" value="1"/>
</dbReference>